<keyword evidence="3" id="KW-1185">Reference proteome</keyword>
<evidence type="ECO:0000259" key="1">
    <source>
        <dbReference type="PROSITE" id="PS50943"/>
    </source>
</evidence>
<accession>A0A7X2S7H7</accession>
<gene>
    <name evidence="2" type="ORF">GKZ89_12615</name>
</gene>
<evidence type="ECO:0000313" key="2">
    <source>
        <dbReference type="EMBL" id="MTH54246.1"/>
    </source>
</evidence>
<dbReference type="SUPFAM" id="SSF47413">
    <property type="entry name" value="lambda repressor-like DNA-binding domains"/>
    <property type="match status" value="1"/>
</dbReference>
<feature type="domain" description="HTH cro/C1-type" evidence="1">
    <location>
        <begin position="27"/>
        <end position="81"/>
    </location>
</feature>
<reference evidence="2 3" key="1">
    <citation type="journal article" date="2017" name="Int. J. Syst. Evol. Microbiol.">
        <title>Bacillus mangrovi sp. nov., isolated from a sediment sample from a mangrove forest.</title>
        <authorList>
            <person name="Gupta V."/>
            <person name="Singh P.K."/>
            <person name="Korpole S."/>
            <person name="Tanuku N.R.S."/>
            <person name="Pinnaka A.K."/>
        </authorList>
    </citation>
    <scope>NUCLEOTIDE SEQUENCE [LARGE SCALE GENOMIC DNA]</scope>
    <source>
        <strain evidence="2 3">KCTC 33872</strain>
    </source>
</reference>
<dbReference type="Pfam" id="PF01381">
    <property type="entry name" value="HTH_3"/>
    <property type="match status" value="1"/>
</dbReference>
<dbReference type="PROSITE" id="PS50943">
    <property type="entry name" value="HTH_CROC1"/>
    <property type="match status" value="1"/>
</dbReference>
<evidence type="ECO:0000313" key="3">
    <source>
        <dbReference type="Proteomes" id="UP000434639"/>
    </source>
</evidence>
<dbReference type="InterPro" id="IPR010982">
    <property type="entry name" value="Lambda_DNA-bd_dom_sf"/>
</dbReference>
<dbReference type="InterPro" id="IPR001387">
    <property type="entry name" value="Cro/C1-type_HTH"/>
</dbReference>
<dbReference type="CDD" id="cd00093">
    <property type="entry name" value="HTH_XRE"/>
    <property type="match status" value="1"/>
</dbReference>
<dbReference type="Proteomes" id="UP000434639">
    <property type="component" value="Unassembled WGS sequence"/>
</dbReference>
<protein>
    <submittedName>
        <fullName evidence="2">Helix-turn-helix domain-containing protein</fullName>
    </submittedName>
</protein>
<dbReference type="Gene3D" id="1.10.260.40">
    <property type="entry name" value="lambda repressor-like DNA-binding domains"/>
    <property type="match status" value="1"/>
</dbReference>
<sequence length="93" mass="10416">MDWADFKKQITSLDQSEIEQIELVAQLIIRRKTLGLTQRELAERTGLKQAAIARLEREGAIPRLDTLEKVAKALGLKLTLIDENATSKEVVSS</sequence>
<dbReference type="SMART" id="SM00530">
    <property type="entry name" value="HTH_XRE"/>
    <property type="match status" value="1"/>
</dbReference>
<dbReference type="GO" id="GO:0003677">
    <property type="term" value="F:DNA binding"/>
    <property type="evidence" value="ECO:0007669"/>
    <property type="project" value="InterPro"/>
</dbReference>
<organism evidence="2 3">
    <name type="scientific">Metabacillus mangrovi</name>
    <dbReference type="NCBI Taxonomy" id="1491830"/>
    <lineage>
        <taxon>Bacteria</taxon>
        <taxon>Bacillati</taxon>
        <taxon>Bacillota</taxon>
        <taxon>Bacilli</taxon>
        <taxon>Bacillales</taxon>
        <taxon>Bacillaceae</taxon>
        <taxon>Metabacillus</taxon>
    </lineage>
</organism>
<proteinExistence type="predicted"/>
<dbReference type="AlphaFoldDB" id="A0A7X2S7H7"/>
<dbReference type="EMBL" id="WMIB01000012">
    <property type="protein sequence ID" value="MTH54246.1"/>
    <property type="molecule type" value="Genomic_DNA"/>
</dbReference>
<comment type="caution">
    <text evidence="2">The sequence shown here is derived from an EMBL/GenBank/DDBJ whole genome shotgun (WGS) entry which is preliminary data.</text>
</comment>
<name>A0A7X2S7H7_9BACI</name>